<keyword evidence="1" id="KW-0472">Membrane</keyword>
<dbReference type="EMBL" id="JAESVG020000011">
    <property type="protein sequence ID" value="KAG8622912.1"/>
    <property type="molecule type" value="Genomic_DNA"/>
</dbReference>
<organism evidence="2 3">
    <name type="scientific">Elsinoe batatas</name>
    <dbReference type="NCBI Taxonomy" id="2601811"/>
    <lineage>
        <taxon>Eukaryota</taxon>
        <taxon>Fungi</taxon>
        <taxon>Dikarya</taxon>
        <taxon>Ascomycota</taxon>
        <taxon>Pezizomycotina</taxon>
        <taxon>Dothideomycetes</taxon>
        <taxon>Dothideomycetidae</taxon>
        <taxon>Myriangiales</taxon>
        <taxon>Elsinoaceae</taxon>
        <taxon>Elsinoe</taxon>
    </lineage>
</organism>
<dbReference type="AlphaFoldDB" id="A0A8K0KTJ8"/>
<feature type="transmembrane region" description="Helical" evidence="1">
    <location>
        <begin position="93"/>
        <end position="109"/>
    </location>
</feature>
<dbReference type="Proteomes" id="UP000809789">
    <property type="component" value="Unassembled WGS sequence"/>
</dbReference>
<evidence type="ECO:0000256" key="1">
    <source>
        <dbReference type="SAM" id="Phobius"/>
    </source>
</evidence>
<keyword evidence="1" id="KW-1133">Transmembrane helix</keyword>
<feature type="transmembrane region" description="Helical" evidence="1">
    <location>
        <begin position="12"/>
        <end position="38"/>
    </location>
</feature>
<keyword evidence="1" id="KW-0812">Transmembrane</keyword>
<evidence type="ECO:0000313" key="2">
    <source>
        <dbReference type="EMBL" id="KAG8622912.1"/>
    </source>
</evidence>
<protein>
    <submittedName>
        <fullName evidence="2">Uncharacterized protein</fullName>
    </submittedName>
</protein>
<comment type="caution">
    <text evidence="2">The sequence shown here is derived from an EMBL/GenBank/DDBJ whole genome shotgun (WGS) entry which is preliminary data.</text>
</comment>
<accession>A0A8K0KTJ8</accession>
<name>A0A8K0KTJ8_9PEZI</name>
<sequence>MISVFTKHLQSAARAAVASWLTCTVAVSALVSALLSLISSSYTWLANICQVLNTHYGSLRPIKRHSPLLWSAGCSFLARALPTVAHTKQSANAYLYLLVAVWAFAVQVVREWHFCNISNITPDTVRDGAGLAVTVIQVLGFVHQASLAIMVGRGCWALAGLATGFREA</sequence>
<feature type="transmembrane region" description="Helical" evidence="1">
    <location>
        <begin position="129"/>
        <end position="151"/>
    </location>
</feature>
<gene>
    <name evidence="2" type="ORF">KVT40_009229</name>
</gene>
<evidence type="ECO:0000313" key="3">
    <source>
        <dbReference type="Proteomes" id="UP000809789"/>
    </source>
</evidence>
<keyword evidence="3" id="KW-1185">Reference proteome</keyword>
<reference evidence="2" key="1">
    <citation type="submission" date="2021-07" db="EMBL/GenBank/DDBJ databases">
        <title>Elsinoe batatas strain:CRI-CJ2 Genome sequencing and assembly.</title>
        <authorList>
            <person name="Huang L."/>
        </authorList>
    </citation>
    <scope>NUCLEOTIDE SEQUENCE</scope>
    <source>
        <strain evidence="2">CRI-CJ2</strain>
    </source>
</reference>
<proteinExistence type="predicted"/>